<feature type="domain" description="Rv2525c-like glycoside hydrolase-like" evidence="2">
    <location>
        <begin position="18"/>
        <end position="139"/>
    </location>
</feature>
<reference evidence="3" key="1">
    <citation type="submission" date="2018-12" db="EMBL/GenBank/DDBJ databases">
        <authorList>
            <person name="Sun L."/>
            <person name="Chen Z."/>
        </authorList>
    </citation>
    <scope>NUCLEOTIDE SEQUENCE [LARGE SCALE GENOMIC DNA]</scope>
    <source>
        <strain evidence="3">3-2-2</strain>
    </source>
</reference>
<sequence>MTLGFDCATKLTAASAKRLKDTGFNYAARYLGNSWKTFNTAEAKAVQGAGLKLISIFQKSANYSGYFTESQGVSDGKEAERYARAVGQPEGSAIYFAVDFAAQPIHMRGILNYITGVKKTLKGYKVGLYGSYAVMQAVKGRLITTGKPTHGPAVKLQTSSICTSFIMTLLWPVWLLIVIVLKRAQGIGVVYKLK</sequence>
<comment type="caution">
    <text evidence="3">The sequence shown here is derived from an EMBL/GenBank/DDBJ whole genome shotgun (WGS) entry which is preliminary data.</text>
</comment>
<dbReference type="Pfam" id="PF08924">
    <property type="entry name" value="Rv2525c_GlyHyd-like"/>
    <property type="match status" value="1"/>
</dbReference>
<dbReference type="OrthoDB" id="1795295at2"/>
<dbReference type="Gene3D" id="3.20.20.80">
    <property type="entry name" value="Glycosidases"/>
    <property type="match status" value="1"/>
</dbReference>
<dbReference type="InterPro" id="IPR015020">
    <property type="entry name" value="Rv2525c-like_Glyco_Hydro-like"/>
</dbReference>
<evidence type="ECO:0000259" key="2">
    <source>
        <dbReference type="Pfam" id="PF08924"/>
    </source>
</evidence>
<protein>
    <submittedName>
        <fullName evidence="3">DUF1906 domain-containing protein</fullName>
    </submittedName>
</protein>
<keyword evidence="1" id="KW-0812">Transmembrane</keyword>
<keyword evidence="4" id="KW-1185">Reference proteome</keyword>
<dbReference type="InterPro" id="IPR017853">
    <property type="entry name" value="GH"/>
</dbReference>
<dbReference type="Proteomes" id="UP000287156">
    <property type="component" value="Unassembled WGS sequence"/>
</dbReference>
<evidence type="ECO:0000313" key="4">
    <source>
        <dbReference type="Proteomes" id="UP000287156"/>
    </source>
</evidence>
<evidence type="ECO:0000256" key="1">
    <source>
        <dbReference type="SAM" id="Phobius"/>
    </source>
</evidence>
<gene>
    <name evidence="3" type="ORF">D4T97_010005</name>
</gene>
<keyword evidence="1" id="KW-1133">Transmembrane helix</keyword>
<dbReference type="SUPFAM" id="SSF51445">
    <property type="entry name" value="(Trans)glycosidases"/>
    <property type="match status" value="1"/>
</dbReference>
<proteinExistence type="predicted"/>
<dbReference type="AlphaFoldDB" id="A0A429Y2X0"/>
<evidence type="ECO:0000313" key="3">
    <source>
        <dbReference type="EMBL" id="RST75557.1"/>
    </source>
</evidence>
<accession>A0A429Y2X0</accession>
<keyword evidence="1" id="KW-0472">Membrane</keyword>
<dbReference type="EMBL" id="QYTV02000003">
    <property type="protein sequence ID" value="RST75557.1"/>
    <property type="molecule type" value="Genomic_DNA"/>
</dbReference>
<organism evidence="3 4">
    <name type="scientific">Siminovitchia acidinfaciens</name>
    <dbReference type="NCBI Taxonomy" id="2321395"/>
    <lineage>
        <taxon>Bacteria</taxon>
        <taxon>Bacillati</taxon>
        <taxon>Bacillota</taxon>
        <taxon>Bacilli</taxon>
        <taxon>Bacillales</taxon>
        <taxon>Bacillaceae</taxon>
        <taxon>Siminovitchia</taxon>
    </lineage>
</organism>
<name>A0A429Y2X0_9BACI</name>
<feature type="transmembrane region" description="Helical" evidence="1">
    <location>
        <begin position="165"/>
        <end position="184"/>
    </location>
</feature>